<organism evidence="7">
    <name type="scientific">Octopus bimaculoides</name>
    <name type="common">California two-spotted octopus</name>
    <dbReference type="NCBI Taxonomy" id="37653"/>
    <lineage>
        <taxon>Eukaryota</taxon>
        <taxon>Metazoa</taxon>
        <taxon>Spiralia</taxon>
        <taxon>Lophotrochozoa</taxon>
        <taxon>Mollusca</taxon>
        <taxon>Cephalopoda</taxon>
        <taxon>Coleoidea</taxon>
        <taxon>Octopodiformes</taxon>
        <taxon>Octopoda</taxon>
        <taxon>Incirrata</taxon>
        <taxon>Octopodidae</taxon>
        <taxon>Octopus</taxon>
    </lineage>
</organism>
<dbReference type="Pfam" id="PF01321">
    <property type="entry name" value="Creatinase_N"/>
    <property type="match status" value="1"/>
</dbReference>
<dbReference type="EMBL" id="KQ418956">
    <property type="protein sequence ID" value="KOF85188.1"/>
    <property type="molecule type" value="Genomic_DNA"/>
</dbReference>
<dbReference type="Pfam" id="PF16189">
    <property type="entry name" value="Creatinase_N_2"/>
    <property type="match status" value="1"/>
</dbReference>
<dbReference type="InterPro" id="IPR050422">
    <property type="entry name" value="X-Pro_aminopeptidase_P"/>
</dbReference>
<dbReference type="OMA" id="EPGMILS"/>
<evidence type="ECO:0000259" key="4">
    <source>
        <dbReference type="Pfam" id="PF00557"/>
    </source>
</evidence>
<evidence type="ECO:0000313" key="7">
    <source>
        <dbReference type="EMBL" id="KOF85187.1"/>
    </source>
</evidence>
<dbReference type="InterPro" id="IPR000994">
    <property type="entry name" value="Pept_M24"/>
</dbReference>
<dbReference type="Pfam" id="PF00557">
    <property type="entry name" value="Peptidase_M24"/>
    <property type="match status" value="1"/>
</dbReference>
<dbReference type="EMBL" id="KQ418956">
    <property type="protein sequence ID" value="KOF85187.1"/>
    <property type="molecule type" value="Genomic_DNA"/>
</dbReference>
<dbReference type="Gene3D" id="3.40.350.10">
    <property type="entry name" value="Creatinase/prolidase N-terminal domain"/>
    <property type="match status" value="2"/>
</dbReference>
<dbReference type="KEGG" id="obi:106872342"/>
<dbReference type="GO" id="GO:0070006">
    <property type="term" value="F:metalloaminopeptidase activity"/>
    <property type="evidence" value="ECO:0007669"/>
    <property type="project" value="InterPro"/>
</dbReference>
<dbReference type="OrthoDB" id="9995434at2759"/>
<dbReference type="STRING" id="37653.A0A0L8H7M0"/>
<feature type="domain" description="Peptidase M24" evidence="4">
    <location>
        <begin position="322"/>
        <end position="537"/>
    </location>
</feature>
<dbReference type="GO" id="GO:0046872">
    <property type="term" value="F:metal ion binding"/>
    <property type="evidence" value="ECO:0007669"/>
    <property type="project" value="UniProtKB-KW"/>
</dbReference>
<accession>A0A0L8H7M0</accession>
<evidence type="ECO:0000256" key="1">
    <source>
        <dbReference type="ARBA" id="ARBA00008766"/>
    </source>
</evidence>
<evidence type="ECO:0000256" key="3">
    <source>
        <dbReference type="ARBA" id="ARBA00022801"/>
    </source>
</evidence>
<dbReference type="EMBL" id="KQ418956">
    <property type="protein sequence ID" value="KOF85186.1"/>
    <property type="molecule type" value="Genomic_DNA"/>
</dbReference>
<dbReference type="InterPro" id="IPR032416">
    <property type="entry name" value="Peptidase_M24_C"/>
</dbReference>
<dbReference type="InterPro" id="IPR029149">
    <property type="entry name" value="Creatin/AminoP/Spt16_N"/>
</dbReference>
<dbReference type="FunFam" id="3.40.350.10:FF:000001">
    <property type="entry name" value="Putative xaa-Pro aminopeptidase 1"/>
    <property type="match status" value="1"/>
</dbReference>
<dbReference type="EMBL" id="KQ418956">
    <property type="protein sequence ID" value="KOF85189.1"/>
    <property type="molecule type" value="Genomic_DNA"/>
</dbReference>
<comment type="similarity">
    <text evidence="1">Belongs to the peptidase M24B family.</text>
</comment>
<dbReference type="SUPFAM" id="SSF53092">
    <property type="entry name" value="Creatinase/prolidase N-terminal domain"/>
    <property type="match status" value="1"/>
</dbReference>
<dbReference type="PANTHER" id="PTHR43763:SF6">
    <property type="entry name" value="XAA-PRO AMINOPEPTIDASE 1"/>
    <property type="match status" value="1"/>
</dbReference>
<reference evidence="7" key="1">
    <citation type="submission" date="2015-07" db="EMBL/GenBank/DDBJ databases">
        <title>MeaNS - Measles Nucleotide Surveillance Program.</title>
        <authorList>
            <person name="Tran T."/>
            <person name="Druce J."/>
        </authorList>
    </citation>
    <scope>NUCLEOTIDE SEQUENCE</scope>
    <source>
        <strain evidence="7">UCB-OBI-ISO-001</strain>
        <tissue evidence="7">Gonad</tissue>
    </source>
</reference>
<dbReference type="AlphaFoldDB" id="A0A0L8H7M0"/>
<dbReference type="Pfam" id="PF16188">
    <property type="entry name" value="Peptidase_M24_C"/>
    <property type="match status" value="1"/>
</dbReference>
<protein>
    <recommendedName>
        <fullName evidence="8">Aminopeptidase P N-terminal domain-containing protein</fullName>
    </recommendedName>
</protein>
<keyword evidence="3" id="KW-0378">Hydrolase</keyword>
<evidence type="ECO:0000259" key="6">
    <source>
        <dbReference type="Pfam" id="PF16188"/>
    </source>
</evidence>
<dbReference type="InterPro" id="IPR036005">
    <property type="entry name" value="Creatinase/aminopeptidase-like"/>
</dbReference>
<dbReference type="PANTHER" id="PTHR43763">
    <property type="entry name" value="XAA-PRO AMINOPEPTIDASE 1"/>
    <property type="match status" value="1"/>
</dbReference>
<dbReference type="GO" id="GO:0005737">
    <property type="term" value="C:cytoplasm"/>
    <property type="evidence" value="ECO:0007669"/>
    <property type="project" value="UniProtKB-ARBA"/>
</dbReference>
<evidence type="ECO:0000256" key="2">
    <source>
        <dbReference type="ARBA" id="ARBA00022723"/>
    </source>
</evidence>
<feature type="domain" description="Peptidase M24 C-terminal" evidence="6">
    <location>
        <begin position="549"/>
        <end position="611"/>
    </location>
</feature>
<proteinExistence type="inferred from homology"/>
<evidence type="ECO:0000259" key="5">
    <source>
        <dbReference type="Pfam" id="PF01321"/>
    </source>
</evidence>
<gene>
    <name evidence="7" type="ORF">OCBIM_22020720mg</name>
</gene>
<feature type="domain" description="Creatinase N-terminal" evidence="5">
    <location>
        <begin position="26"/>
        <end position="138"/>
    </location>
</feature>
<dbReference type="Gene3D" id="3.90.230.10">
    <property type="entry name" value="Creatinase/methionine aminopeptidase superfamily"/>
    <property type="match status" value="1"/>
</dbReference>
<dbReference type="CDD" id="cd01085">
    <property type="entry name" value="APP"/>
    <property type="match status" value="1"/>
</dbReference>
<name>A0A0L8H7M0_OCTBM</name>
<dbReference type="SUPFAM" id="SSF55920">
    <property type="entry name" value="Creatinase/aminopeptidase"/>
    <property type="match status" value="1"/>
</dbReference>
<keyword evidence="2" id="KW-0479">Metal-binding</keyword>
<dbReference type="InterPro" id="IPR000587">
    <property type="entry name" value="Creatinase_N"/>
</dbReference>
<dbReference type="InterPro" id="IPR033740">
    <property type="entry name" value="Pept_M24B"/>
</dbReference>
<evidence type="ECO:0008006" key="8">
    <source>
        <dbReference type="Google" id="ProtNLM"/>
    </source>
</evidence>
<sequence length="616" mass="70132">MTAKATSVLSKIRILMKSKQFVNEIVHAYIIPHQDAHQSEYIAPCDARLKFISGFTGSAGTAIVTDTKAALWTDGRYHLQAQQEVDENWEIMKDGIPDTPTKTEWLVKEIPTGGNVGTDPCLISAVEWDRLHTELHGYNLNLLPVNKNLIDEIWEDRPAIPNNPLLVLPEDLTGCSWPEKIEYVRSKMLKEKATICIFTQLGEIAYLFNMRGSDIKYNPLFFSYAIVEMEQIHLFIDEKKITQEIRNHLTYKGEKPGFTVKIHPYEDVVKYLPRDADVTGKVWISSYSPYNLVSLYKKENVISSITPISLKKAIKNSAEIAGMRKAHIKDGVCLSEFYAWLEKEVPKKHITEMEAARKLEEIKRNVDDFISPSFSTISAVGSNAAIIHYRASPNTDKIITDHEIFLCDSGSQYRCGTTDVTRTVHFGTPTVKEQECFTRVLKGHINLATTVFPEKLNGNRLDILARTSLWEVGLDYLHGTGHGVGAFLEVHEGPCTISMRLCKTNGPIEEGMILTDEPGYYEKEKYGFRIENALLVVKKETKYQFESTKFLTFEPLTLVPIQKKMILTEMLTVEEKCWLDNYHQKCLDIIGPILLKEGKHEAYNWLKRETSVDQQS</sequence>
<dbReference type="FunFam" id="3.90.230.10:FF:000004">
    <property type="entry name" value="xaa-Pro aminopeptidase 1 isoform X1"/>
    <property type="match status" value="1"/>
</dbReference>